<dbReference type="OrthoDB" id="10254604at2759"/>
<protein>
    <submittedName>
        <fullName evidence="3">NAD dependent epimerase/dehydratase</fullName>
    </submittedName>
</protein>
<feature type="domain" description="NAD(P)-binding" evidence="2">
    <location>
        <begin position="9"/>
        <end position="220"/>
    </location>
</feature>
<evidence type="ECO:0000313" key="3">
    <source>
        <dbReference type="EMBL" id="KAH6688514.1"/>
    </source>
</evidence>
<dbReference type="Pfam" id="PF13460">
    <property type="entry name" value="NAD_binding_10"/>
    <property type="match status" value="1"/>
</dbReference>
<sequence length="264" mass="28129">MSRHVLLVGGHGKIAQLLTPILLARSWTVTSLIRAQEQVPAIERLAIPGKGSLRVLVRSIEDISSQDSAKAILDEVRPDAVVFAAGAGGKGDPSRTDAIDRDAASHIARASAAHPSVSRFILISYLASRRQRPSWWDPSAWSDAEAVNKQLARYYQAKIVADEVLYESGVAAGPSFAAVSLRPGTLTEEPAGTIELGRTKGAKGSSSRATVAEVTAALLEVQGLKTSWLDLLDGEEETKAAVDRVVREGIDDAEGDPVYQKVKA</sequence>
<gene>
    <name evidence="3" type="ORF">F5X68DRAFT_260973</name>
</gene>
<dbReference type="InterPro" id="IPR016040">
    <property type="entry name" value="NAD(P)-bd_dom"/>
</dbReference>
<dbReference type="AlphaFoldDB" id="A0A9P9ACQ9"/>
<evidence type="ECO:0000259" key="2">
    <source>
        <dbReference type="Pfam" id="PF13460"/>
    </source>
</evidence>
<comment type="caution">
    <text evidence="3">The sequence shown here is derived from an EMBL/GenBank/DDBJ whole genome shotgun (WGS) entry which is preliminary data.</text>
</comment>
<comment type="similarity">
    <text evidence="1">Belongs to the avfA family.</text>
</comment>
<organism evidence="3 4">
    <name type="scientific">Plectosphaerella plurivora</name>
    <dbReference type="NCBI Taxonomy" id="936078"/>
    <lineage>
        <taxon>Eukaryota</taxon>
        <taxon>Fungi</taxon>
        <taxon>Dikarya</taxon>
        <taxon>Ascomycota</taxon>
        <taxon>Pezizomycotina</taxon>
        <taxon>Sordariomycetes</taxon>
        <taxon>Hypocreomycetidae</taxon>
        <taxon>Glomerellales</taxon>
        <taxon>Plectosphaerellaceae</taxon>
        <taxon>Plectosphaerella</taxon>
    </lineage>
</organism>
<reference evidence="3" key="1">
    <citation type="journal article" date="2021" name="Nat. Commun.">
        <title>Genetic determinants of endophytism in the Arabidopsis root mycobiome.</title>
        <authorList>
            <person name="Mesny F."/>
            <person name="Miyauchi S."/>
            <person name="Thiergart T."/>
            <person name="Pickel B."/>
            <person name="Atanasova L."/>
            <person name="Karlsson M."/>
            <person name="Huettel B."/>
            <person name="Barry K.W."/>
            <person name="Haridas S."/>
            <person name="Chen C."/>
            <person name="Bauer D."/>
            <person name="Andreopoulos W."/>
            <person name="Pangilinan J."/>
            <person name="LaButti K."/>
            <person name="Riley R."/>
            <person name="Lipzen A."/>
            <person name="Clum A."/>
            <person name="Drula E."/>
            <person name="Henrissat B."/>
            <person name="Kohler A."/>
            <person name="Grigoriev I.V."/>
            <person name="Martin F.M."/>
            <person name="Hacquard S."/>
        </authorList>
    </citation>
    <scope>NUCLEOTIDE SEQUENCE</scope>
    <source>
        <strain evidence="3">MPI-SDFR-AT-0117</strain>
    </source>
</reference>
<dbReference type="EMBL" id="JAGSXJ010000009">
    <property type="protein sequence ID" value="KAH6688514.1"/>
    <property type="molecule type" value="Genomic_DNA"/>
</dbReference>
<dbReference type="PANTHER" id="PTHR15020">
    <property type="entry name" value="FLAVIN REDUCTASE-RELATED"/>
    <property type="match status" value="1"/>
</dbReference>
<dbReference type="PANTHER" id="PTHR15020:SF50">
    <property type="entry name" value="UPF0659 PROTEIN YMR090W"/>
    <property type="match status" value="1"/>
</dbReference>
<evidence type="ECO:0000256" key="1">
    <source>
        <dbReference type="ARBA" id="ARBA00038376"/>
    </source>
</evidence>
<proteinExistence type="inferred from homology"/>
<dbReference type="InterPro" id="IPR036291">
    <property type="entry name" value="NAD(P)-bd_dom_sf"/>
</dbReference>
<dbReference type="Proteomes" id="UP000770015">
    <property type="component" value="Unassembled WGS sequence"/>
</dbReference>
<name>A0A9P9ACQ9_9PEZI</name>
<keyword evidence="4" id="KW-1185">Reference proteome</keyword>
<dbReference type="SUPFAM" id="SSF51735">
    <property type="entry name" value="NAD(P)-binding Rossmann-fold domains"/>
    <property type="match status" value="1"/>
</dbReference>
<dbReference type="Gene3D" id="3.40.50.720">
    <property type="entry name" value="NAD(P)-binding Rossmann-like Domain"/>
    <property type="match status" value="1"/>
</dbReference>
<evidence type="ECO:0000313" key="4">
    <source>
        <dbReference type="Proteomes" id="UP000770015"/>
    </source>
</evidence>
<accession>A0A9P9ACQ9</accession>